<reference evidence="1 2" key="1">
    <citation type="submission" date="2018-01" db="EMBL/GenBank/DDBJ databases">
        <title>Draft genome sequence of Salinispora sp. 13K206.</title>
        <authorList>
            <person name="Sahin N."/>
            <person name="Saygin H."/>
            <person name="Ay H."/>
        </authorList>
    </citation>
    <scope>NUCLEOTIDE SEQUENCE [LARGE SCALE GENOMIC DNA]</scope>
    <source>
        <strain evidence="1 2">13K206</strain>
    </source>
</reference>
<evidence type="ECO:0000313" key="1">
    <source>
        <dbReference type="EMBL" id="PZF93604.1"/>
    </source>
</evidence>
<evidence type="ECO:0000313" key="2">
    <source>
        <dbReference type="Proteomes" id="UP000248749"/>
    </source>
</evidence>
<dbReference type="AlphaFoldDB" id="A0A2W2CKP4"/>
<dbReference type="Proteomes" id="UP000248749">
    <property type="component" value="Unassembled WGS sequence"/>
</dbReference>
<protein>
    <submittedName>
        <fullName evidence="1">Uncharacterized protein</fullName>
    </submittedName>
</protein>
<sequence length="60" mass="6801">MPVRRQDQGRVLVPQPLGDSDDRLALLMCSRELATLLRDRYPSEPEAISYLDEVRTLSAS</sequence>
<accession>A0A2W2CKP4</accession>
<comment type="caution">
    <text evidence="1">The sequence shown here is derived from an EMBL/GenBank/DDBJ whole genome shotgun (WGS) entry which is preliminary data.</text>
</comment>
<name>A0A2W2CKP4_9ACTN</name>
<gene>
    <name evidence="1" type="ORF">C1I99_20330</name>
</gene>
<keyword evidence="2" id="KW-1185">Reference proteome</keyword>
<organism evidence="1 2">
    <name type="scientific">Micromonospora deserti</name>
    <dbReference type="NCBI Taxonomy" id="2070366"/>
    <lineage>
        <taxon>Bacteria</taxon>
        <taxon>Bacillati</taxon>
        <taxon>Actinomycetota</taxon>
        <taxon>Actinomycetes</taxon>
        <taxon>Micromonosporales</taxon>
        <taxon>Micromonosporaceae</taxon>
        <taxon>Micromonospora</taxon>
    </lineage>
</organism>
<dbReference type="EMBL" id="POUB01000155">
    <property type="protein sequence ID" value="PZF93604.1"/>
    <property type="molecule type" value="Genomic_DNA"/>
</dbReference>
<proteinExistence type="predicted"/>